<dbReference type="EMBL" id="CP051505">
    <property type="protein sequence ID" value="QQX50958.1"/>
    <property type="molecule type" value="Genomic_DNA"/>
</dbReference>
<evidence type="ECO:0000256" key="6">
    <source>
        <dbReference type="ARBA" id="ARBA00022691"/>
    </source>
</evidence>
<accession>A0AAE7P806</accession>
<evidence type="ECO:0000256" key="4">
    <source>
        <dbReference type="ARBA" id="ARBA00022603"/>
    </source>
</evidence>
<keyword evidence="6 7" id="KW-0949">S-adenosyl-L-methionine</keyword>
<feature type="binding site" evidence="7">
    <location>
        <position position="82"/>
    </location>
    <ligand>
        <name>S-adenosyl-L-methionine</name>
        <dbReference type="ChEBI" id="CHEBI:59789"/>
    </ligand>
</feature>
<dbReference type="RefSeq" id="WP_001169162.1">
    <property type="nucleotide sequence ID" value="NZ_CP051505.1"/>
</dbReference>
<dbReference type="GO" id="GO:0070475">
    <property type="term" value="P:rRNA base methylation"/>
    <property type="evidence" value="ECO:0007669"/>
    <property type="project" value="UniProtKB-UniRule"/>
</dbReference>
<dbReference type="GO" id="GO:0005737">
    <property type="term" value="C:cytoplasm"/>
    <property type="evidence" value="ECO:0007669"/>
    <property type="project" value="UniProtKB-SubCell"/>
</dbReference>
<evidence type="ECO:0000313" key="8">
    <source>
        <dbReference type="EMBL" id="QQX50958.1"/>
    </source>
</evidence>
<dbReference type="PANTHER" id="PTHR11265:SF0">
    <property type="entry name" value="12S RRNA N4-METHYLCYTIDINE METHYLTRANSFERASE"/>
    <property type="match status" value="1"/>
</dbReference>
<feature type="binding site" evidence="7">
    <location>
        <begin position="36"/>
        <end position="38"/>
    </location>
    <ligand>
        <name>S-adenosyl-L-methionine</name>
        <dbReference type="ChEBI" id="CHEBI:59789"/>
    </ligand>
</feature>
<evidence type="ECO:0000256" key="3">
    <source>
        <dbReference type="ARBA" id="ARBA00022552"/>
    </source>
</evidence>
<keyword evidence="5 7" id="KW-0808">Transferase</keyword>
<dbReference type="SUPFAM" id="SSF53335">
    <property type="entry name" value="S-adenosyl-L-methionine-dependent methyltransferases"/>
    <property type="match status" value="1"/>
</dbReference>
<dbReference type="InterPro" id="IPR002903">
    <property type="entry name" value="RsmH"/>
</dbReference>
<keyword evidence="3 7" id="KW-0698">rRNA processing</keyword>
<dbReference type="InterPro" id="IPR023397">
    <property type="entry name" value="SAM-dep_MeTrfase_MraW_recog"/>
</dbReference>
<feature type="binding site" evidence="7">
    <location>
        <position position="103"/>
    </location>
    <ligand>
        <name>S-adenosyl-L-methionine</name>
        <dbReference type="ChEBI" id="CHEBI:59789"/>
    </ligand>
</feature>
<reference evidence="8 9" key="1">
    <citation type="journal article" date="2020" name="Front. Microbiol.">
        <title>Identification of New Helicobacter pylori Subpopulations in Native Americans and Mestizos From Peru.</title>
        <authorList>
            <person name="Gutierrez-Escobar A.J."/>
            <person name="Velapatino B."/>
            <person name="Borda V."/>
            <person name="Rabkin C.S."/>
            <person name="Tarazona-Santos E."/>
            <person name="Cabrera L."/>
            <person name="Cok J."/>
            <person name="Hooper C.C."/>
            <person name="Jahuira-Arias H."/>
            <person name="Herrera P."/>
            <person name="Noureen M."/>
            <person name="Wang D."/>
            <person name="Romero-Gallo J."/>
            <person name="Tran B."/>
            <person name="Peek R.M. Jr"/>
            <person name="Berg D.E."/>
            <person name="Gilman R.H."/>
            <person name="Camargo M.C."/>
        </authorList>
    </citation>
    <scope>NUCLEOTIDE SEQUENCE [LARGE SCALE GENOMIC DNA]</scope>
    <source>
        <strain evidence="8 9">SHIM-010</strain>
    </source>
</reference>
<dbReference type="InterPro" id="IPR029063">
    <property type="entry name" value="SAM-dependent_MTases_sf"/>
</dbReference>
<evidence type="ECO:0000313" key="9">
    <source>
        <dbReference type="Proteomes" id="UP000595660"/>
    </source>
</evidence>
<dbReference type="PANTHER" id="PTHR11265">
    <property type="entry name" value="S-ADENOSYL-METHYLTRANSFERASE MRAW"/>
    <property type="match status" value="1"/>
</dbReference>
<evidence type="ECO:0000256" key="1">
    <source>
        <dbReference type="ARBA" id="ARBA00010396"/>
    </source>
</evidence>
<evidence type="ECO:0000256" key="5">
    <source>
        <dbReference type="ARBA" id="ARBA00022679"/>
    </source>
</evidence>
<dbReference type="Gene3D" id="3.40.50.150">
    <property type="entry name" value="Vaccinia Virus protein VP39"/>
    <property type="match status" value="1"/>
</dbReference>
<comment type="function">
    <text evidence="7">Specifically methylates the N4 position of cytidine in position 1402 (C1402) of 16S rRNA.</text>
</comment>
<dbReference type="Pfam" id="PF01795">
    <property type="entry name" value="Methyltransf_5"/>
    <property type="match status" value="1"/>
</dbReference>
<comment type="catalytic activity">
    <reaction evidence="7">
        <text>cytidine(1402) in 16S rRNA + S-adenosyl-L-methionine = N(4)-methylcytidine(1402) in 16S rRNA + S-adenosyl-L-homocysteine + H(+)</text>
        <dbReference type="Rhea" id="RHEA:42928"/>
        <dbReference type="Rhea" id="RHEA-COMP:10286"/>
        <dbReference type="Rhea" id="RHEA-COMP:10287"/>
        <dbReference type="ChEBI" id="CHEBI:15378"/>
        <dbReference type="ChEBI" id="CHEBI:57856"/>
        <dbReference type="ChEBI" id="CHEBI:59789"/>
        <dbReference type="ChEBI" id="CHEBI:74506"/>
        <dbReference type="ChEBI" id="CHEBI:82748"/>
        <dbReference type="EC" id="2.1.1.199"/>
    </reaction>
</comment>
<evidence type="ECO:0000256" key="2">
    <source>
        <dbReference type="ARBA" id="ARBA00022490"/>
    </source>
</evidence>
<proteinExistence type="inferred from homology"/>
<name>A0AAE7P806_HELPX</name>
<dbReference type="SUPFAM" id="SSF81799">
    <property type="entry name" value="Putative methyltransferase TM0872, insert domain"/>
    <property type="match status" value="1"/>
</dbReference>
<dbReference type="GO" id="GO:0071424">
    <property type="term" value="F:rRNA (cytosine-N4-)-methyltransferase activity"/>
    <property type="evidence" value="ECO:0007669"/>
    <property type="project" value="UniProtKB-UniRule"/>
</dbReference>
<sequence>MQKIESLHQSVLLQEVLQAFTPLEEGVLIDCTLGLGGHSKALLSQKPHLKLIGIDKDKFAQEIAKERLKAFEGRYNLLSGGFAKRFKEALETHNKEIKGVLVDLGVSSLQLDDDNRGFNFHSHALDMRMDLEGDLNAQKVINSYPVVALEKIFKDYGEIKEYKKIAHKIAERRAKKPFKDAKDLSDFLSSLSKNKKIHPATLVFQAVRIEVNSELEELKEFLQCARNLKGAILCVISFHSLEDALVKNAFKDYAKNCICDPSSFKCACSNNHALGEILTKKPITPSPEEIKNNRRSRSAKMRVFQFRPQA</sequence>
<feature type="binding site" evidence="7">
    <location>
        <position position="110"/>
    </location>
    <ligand>
        <name>S-adenosyl-L-methionine</name>
        <dbReference type="ChEBI" id="CHEBI:59789"/>
    </ligand>
</feature>
<keyword evidence="2 7" id="KW-0963">Cytoplasm</keyword>
<feature type="binding site" evidence="7">
    <location>
        <position position="55"/>
    </location>
    <ligand>
        <name>S-adenosyl-L-methionine</name>
        <dbReference type="ChEBI" id="CHEBI:59789"/>
    </ligand>
</feature>
<dbReference type="Proteomes" id="UP000595660">
    <property type="component" value="Chromosome"/>
</dbReference>
<comment type="subcellular location">
    <subcellularLocation>
        <location evidence="7">Cytoplasm</location>
    </subcellularLocation>
</comment>
<keyword evidence="4 7" id="KW-0489">Methyltransferase</keyword>
<protein>
    <recommendedName>
        <fullName evidence="7">Ribosomal RNA small subunit methyltransferase H</fullName>
        <ecNumber evidence="7">2.1.1.199</ecNumber>
    </recommendedName>
    <alternativeName>
        <fullName evidence="7">16S rRNA m(4)C1402 methyltransferase</fullName>
    </alternativeName>
    <alternativeName>
        <fullName evidence="7">rRNA (cytosine-N(4)-)-methyltransferase RsmH</fullName>
    </alternativeName>
</protein>
<dbReference type="HAMAP" id="MF_01007">
    <property type="entry name" value="16SrRNA_methyltr_H"/>
    <property type="match status" value="1"/>
</dbReference>
<dbReference type="Gene3D" id="1.10.150.170">
    <property type="entry name" value="Putative methyltransferase TM0872, insert domain"/>
    <property type="match status" value="1"/>
</dbReference>
<organism evidence="8 9">
    <name type="scientific">Helicobacter pylori</name>
    <name type="common">Campylobacter pylori</name>
    <dbReference type="NCBI Taxonomy" id="210"/>
    <lineage>
        <taxon>Bacteria</taxon>
        <taxon>Pseudomonadati</taxon>
        <taxon>Campylobacterota</taxon>
        <taxon>Epsilonproteobacteria</taxon>
        <taxon>Campylobacterales</taxon>
        <taxon>Helicobacteraceae</taxon>
        <taxon>Helicobacter</taxon>
    </lineage>
</organism>
<comment type="similarity">
    <text evidence="1 7">Belongs to the methyltransferase superfamily. RsmH family.</text>
</comment>
<dbReference type="EC" id="2.1.1.199" evidence="7"/>
<dbReference type="PIRSF" id="PIRSF004486">
    <property type="entry name" value="MraW"/>
    <property type="match status" value="1"/>
</dbReference>
<evidence type="ECO:0000256" key="7">
    <source>
        <dbReference type="HAMAP-Rule" id="MF_01007"/>
    </source>
</evidence>
<gene>
    <name evidence="7 8" type="primary">rsmH</name>
    <name evidence="8" type="ORF">HG562_03400</name>
</gene>
<dbReference type="AlphaFoldDB" id="A0AAE7P806"/>
<dbReference type="NCBIfam" id="TIGR00006">
    <property type="entry name" value="16S rRNA (cytosine(1402)-N(4))-methyltransferase RsmH"/>
    <property type="match status" value="1"/>
</dbReference>